<protein>
    <submittedName>
        <fullName evidence="2">Uncharacterized protein</fullName>
    </submittedName>
</protein>
<gene>
    <name evidence="2" type="ORF">Tci_902806</name>
</gene>
<dbReference type="AlphaFoldDB" id="A0A699V704"/>
<comment type="caution">
    <text evidence="2">The sequence shown here is derived from an EMBL/GenBank/DDBJ whole genome shotgun (WGS) entry which is preliminary data.</text>
</comment>
<feature type="region of interest" description="Disordered" evidence="1">
    <location>
        <begin position="22"/>
        <end position="96"/>
    </location>
</feature>
<sequence length="96" mass="10826">RATSPTDPSDVERTEAEQLKIVLRRSRRKTHISQQGGSSTDKGTGSIQGVPDVPSDDSEEEISWNASDDEDEDQGLRISKEERMHEEEEADELYHD</sequence>
<feature type="compositionally biased region" description="Basic and acidic residues" evidence="1">
    <location>
        <begin position="74"/>
        <end position="96"/>
    </location>
</feature>
<dbReference type="EMBL" id="BKCJ011407987">
    <property type="protein sequence ID" value="GFD30837.1"/>
    <property type="molecule type" value="Genomic_DNA"/>
</dbReference>
<feature type="compositionally biased region" description="Acidic residues" evidence="1">
    <location>
        <begin position="54"/>
        <end position="73"/>
    </location>
</feature>
<proteinExistence type="predicted"/>
<name>A0A699V704_TANCI</name>
<feature type="compositionally biased region" description="Basic residues" evidence="1">
    <location>
        <begin position="22"/>
        <end position="31"/>
    </location>
</feature>
<organism evidence="2">
    <name type="scientific">Tanacetum cinerariifolium</name>
    <name type="common">Dalmatian daisy</name>
    <name type="synonym">Chrysanthemum cinerariifolium</name>
    <dbReference type="NCBI Taxonomy" id="118510"/>
    <lineage>
        <taxon>Eukaryota</taxon>
        <taxon>Viridiplantae</taxon>
        <taxon>Streptophyta</taxon>
        <taxon>Embryophyta</taxon>
        <taxon>Tracheophyta</taxon>
        <taxon>Spermatophyta</taxon>
        <taxon>Magnoliopsida</taxon>
        <taxon>eudicotyledons</taxon>
        <taxon>Gunneridae</taxon>
        <taxon>Pentapetalae</taxon>
        <taxon>asterids</taxon>
        <taxon>campanulids</taxon>
        <taxon>Asterales</taxon>
        <taxon>Asteraceae</taxon>
        <taxon>Asteroideae</taxon>
        <taxon>Anthemideae</taxon>
        <taxon>Anthemidinae</taxon>
        <taxon>Tanacetum</taxon>
    </lineage>
</organism>
<accession>A0A699V704</accession>
<evidence type="ECO:0000256" key="1">
    <source>
        <dbReference type="SAM" id="MobiDB-lite"/>
    </source>
</evidence>
<feature type="compositionally biased region" description="Polar residues" evidence="1">
    <location>
        <begin position="32"/>
        <end position="47"/>
    </location>
</feature>
<reference evidence="2" key="1">
    <citation type="journal article" date="2019" name="Sci. Rep.">
        <title>Draft genome of Tanacetum cinerariifolium, the natural source of mosquito coil.</title>
        <authorList>
            <person name="Yamashiro T."/>
            <person name="Shiraishi A."/>
            <person name="Satake H."/>
            <person name="Nakayama K."/>
        </authorList>
    </citation>
    <scope>NUCLEOTIDE SEQUENCE</scope>
</reference>
<evidence type="ECO:0000313" key="2">
    <source>
        <dbReference type="EMBL" id="GFD30837.1"/>
    </source>
</evidence>
<feature type="non-terminal residue" evidence="2">
    <location>
        <position position="1"/>
    </location>
</feature>
<feature type="non-terminal residue" evidence="2">
    <location>
        <position position="96"/>
    </location>
</feature>